<sequence length="155" mass="17422">PKHHRRIHQNHQCLSTSQKSTRKLSNVSQNNSEPIFHHIVSAETKNHRNISLFSNPKSNSICTTTMNICALHTIETVKSINSLLSSIERTLICYCDGSYSHCMKIGHFGFRASNGKCSIRFISPRDPKHGSTNTEVHAACFAVEGVRVRVLRLPK</sequence>
<name>A0A814XPK8_9BILA</name>
<evidence type="ECO:0000313" key="2">
    <source>
        <dbReference type="EMBL" id="CAF1215931.1"/>
    </source>
</evidence>
<gene>
    <name evidence="2" type="ORF">KQP761_LOCUS565</name>
</gene>
<organism evidence="2 3">
    <name type="scientific">Rotaria magnacalcarata</name>
    <dbReference type="NCBI Taxonomy" id="392030"/>
    <lineage>
        <taxon>Eukaryota</taxon>
        <taxon>Metazoa</taxon>
        <taxon>Spiralia</taxon>
        <taxon>Gnathifera</taxon>
        <taxon>Rotifera</taxon>
        <taxon>Eurotatoria</taxon>
        <taxon>Bdelloidea</taxon>
        <taxon>Philodinida</taxon>
        <taxon>Philodinidae</taxon>
        <taxon>Rotaria</taxon>
    </lineage>
</organism>
<reference evidence="2" key="1">
    <citation type="submission" date="2021-02" db="EMBL/GenBank/DDBJ databases">
        <authorList>
            <person name="Nowell W R."/>
        </authorList>
    </citation>
    <scope>NUCLEOTIDE SEQUENCE</scope>
</reference>
<feature type="compositionally biased region" description="Polar residues" evidence="1">
    <location>
        <begin position="10"/>
        <end position="29"/>
    </location>
</feature>
<dbReference type="OrthoDB" id="10040288at2759"/>
<feature type="non-terminal residue" evidence="2">
    <location>
        <position position="1"/>
    </location>
</feature>
<dbReference type="EMBL" id="CAJNOW010000037">
    <property type="protein sequence ID" value="CAF1215931.1"/>
    <property type="molecule type" value="Genomic_DNA"/>
</dbReference>
<comment type="caution">
    <text evidence="2">The sequence shown here is derived from an EMBL/GenBank/DDBJ whole genome shotgun (WGS) entry which is preliminary data.</text>
</comment>
<proteinExistence type="predicted"/>
<evidence type="ECO:0000256" key="1">
    <source>
        <dbReference type="SAM" id="MobiDB-lite"/>
    </source>
</evidence>
<feature type="region of interest" description="Disordered" evidence="1">
    <location>
        <begin position="1"/>
        <end position="29"/>
    </location>
</feature>
<protein>
    <submittedName>
        <fullName evidence="2">Uncharacterized protein</fullName>
    </submittedName>
</protein>
<evidence type="ECO:0000313" key="3">
    <source>
        <dbReference type="Proteomes" id="UP000663834"/>
    </source>
</evidence>
<dbReference type="AlphaFoldDB" id="A0A814XPK8"/>
<dbReference type="Proteomes" id="UP000663834">
    <property type="component" value="Unassembled WGS sequence"/>
</dbReference>
<accession>A0A814XPK8</accession>